<dbReference type="Proteomes" id="UP000192455">
    <property type="component" value="Unassembled WGS sequence"/>
</dbReference>
<sequence>MTRPALILVAEDEAALRQDICEELGEAGYRVLAAGDGRQALMLVERNAPDLVLCDITMPELDGFGLLAALRRSRPDLASVPFLFLTALSEPAEVIEGKRMGADDYLVKPVDYDLMLATIAARLRQVARIRSRHGDEIEALRRDLSRPSAGLADAALDLIAMGVVLLDRQGHVLFANRAAGEMAESGRIITIGNARIAAADPLADRALQQAIAAALRTAAAGSGDRAGVLLPGDTDQAVSVSVCALPCSHPGEAGPTKDQPHAALFLPAPVEARHISEPLLCDLFGLTPSEARIAAALTGGARPADIAARLGVSQTTIAFHMRNLFQKTGTNRQSDLVALILSGPAAVR</sequence>
<dbReference type="CDD" id="cd17574">
    <property type="entry name" value="REC_OmpR"/>
    <property type="match status" value="1"/>
</dbReference>
<dbReference type="PRINTS" id="PR00038">
    <property type="entry name" value="HTHLUXR"/>
</dbReference>
<keyword evidence="3" id="KW-0805">Transcription regulation</keyword>
<organism evidence="8 9">
    <name type="scientific">Pontibaca methylaminivorans</name>
    <dbReference type="NCBI Taxonomy" id="515897"/>
    <lineage>
        <taxon>Bacteria</taxon>
        <taxon>Pseudomonadati</taxon>
        <taxon>Pseudomonadota</taxon>
        <taxon>Alphaproteobacteria</taxon>
        <taxon>Rhodobacterales</taxon>
        <taxon>Roseobacteraceae</taxon>
        <taxon>Pontibaca</taxon>
    </lineage>
</organism>
<feature type="modified residue" description="4-aspartylphosphate" evidence="6">
    <location>
        <position position="55"/>
    </location>
</feature>
<dbReference type="InterPro" id="IPR001789">
    <property type="entry name" value="Sig_transdc_resp-reg_receiver"/>
</dbReference>
<dbReference type="SUPFAM" id="SSF52172">
    <property type="entry name" value="CheY-like"/>
    <property type="match status" value="1"/>
</dbReference>
<dbReference type="GO" id="GO:0000156">
    <property type="term" value="F:phosphorelay response regulator activity"/>
    <property type="evidence" value="ECO:0007669"/>
    <property type="project" value="TreeGrafter"/>
</dbReference>
<evidence type="ECO:0000256" key="1">
    <source>
        <dbReference type="ARBA" id="ARBA00022553"/>
    </source>
</evidence>
<name>A0A1R3X9R0_9RHOB</name>
<dbReference type="PROSITE" id="PS50110">
    <property type="entry name" value="RESPONSE_REGULATORY"/>
    <property type="match status" value="1"/>
</dbReference>
<dbReference type="InterPro" id="IPR016032">
    <property type="entry name" value="Sig_transdc_resp-reg_C-effctor"/>
</dbReference>
<evidence type="ECO:0000256" key="6">
    <source>
        <dbReference type="PROSITE-ProRule" id="PRU00169"/>
    </source>
</evidence>
<dbReference type="RefSeq" id="WP_076650399.1">
    <property type="nucleotide sequence ID" value="NZ_FTPS01000003.1"/>
</dbReference>
<dbReference type="STRING" id="515897.SAMN05421849_2524"/>
<dbReference type="PANTHER" id="PTHR48111">
    <property type="entry name" value="REGULATOR OF RPOS"/>
    <property type="match status" value="1"/>
</dbReference>
<dbReference type="Gene3D" id="3.40.50.2300">
    <property type="match status" value="1"/>
</dbReference>
<dbReference type="Pfam" id="PF00196">
    <property type="entry name" value="GerE"/>
    <property type="match status" value="1"/>
</dbReference>
<dbReference type="SUPFAM" id="SSF46894">
    <property type="entry name" value="C-terminal effector domain of the bipartite response regulators"/>
    <property type="match status" value="1"/>
</dbReference>
<dbReference type="Pfam" id="PF00072">
    <property type="entry name" value="Response_reg"/>
    <property type="match status" value="1"/>
</dbReference>
<dbReference type="PANTHER" id="PTHR48111:SF1">
    <property type="entry name" value="TWO-COMPONENT RESPONSE REGULATOR ORR33"/>
    <property type="match status" value="1"/>
</dbReference>
<dbReference type="Gene3D" id="1.10.10.10">
    <property type="entry name" value="Winged helix-like DNA-binding domain superfamily/Winged helix DNA-binding domain"/>
    <property type="match status" value="1"/>
</dbReference>
<proteinExistence type="predicted"/>
<dbReference type="GO" id="GO:0032993">
    <property type="term" value="C:protein-DNA complex"/>
    <property type="evidence" value="ECO:0007669"/>
    <property type="project" value="TreeGrafter"/>
</dbReference>
<dbReference type="InterPro" id="IPR036388">
    <property type="entry name" value="WH-like_DNA-bd_sf"/>
</dbReference>
<gene>
    <name evidence="8" type="ORF">SAMN05421849_2524</name>
</gene>
<dbReference type="SMART" id="SM00448">
    <property type="entry name" value="REC"/>
    <property type="match status" value="1"/>
</dbReference>
<dbReference type="GO" id="GO:0005829">
    <property type="term" value="C:cytosol"/>
    <property type="evidence" value="ECO:0007669"/>
    <property type="project" value="TreeGrafter"/>
</dbReference>
<dbReference type="SMART" id="SM00421">
    <property type="entry name" value="HTH_LUXR"/>
    <property type="match status" value="1"/>
</dbReference>
<evidence type="ECO:0000256" key="5">
    <source>
        <dbReference type="ARBA" id="ARBA00023163"/>
    </source>
</evidence>
<accession>A0A1R3X9R0</accession>
<dbReference type="GO" id="GO:0000976">
    <property type="term" value="F:transcription cis-regulatory region binding"/>
    <property type="evidence" value="ECO:0007669"/>
    <property type="project" value="TreeGrafter"/>
</dbReference>
<dbReference type="EMBL" id="FTPS01000003">
    <property type="protein sequence ID" value="SIT87030.1"/>
    <property type="molecule type" value="Genomic_DNA"/>
</dbReference>
<dbReference type="InterPro" id="IPR011006">
    <property type="entry name" value="CheY-like_superfamily"/>
</dbReference>
<dbReference type="InterPro" id="IPR000792">
    <property type="entry name" value="Tscrpt_reg_LuxR_C"/>
</dbReference>
<dbReference type="Gene3D" id="3.30.450.20">
    <property type="entry name" value="PAS domain"/>
    <property type="match status" value="1"/>
</dbReference>
<reference evidence="8 9" key="1">
    <citation type="submission" date="2017-01" db="EMBL/GenBank/DDBJ databases">
        <authorList>
            <person name="Mah S.A."/>
            <person name="Swanson W.J."/>
            <person name="Moy G.W."/>
            <person name="Vacquier V.D."/>
        </authorList>
    </citation>
    <scope>NUCLEOTIDE SEQUENCE [LARGE SCALE GENOMIC DNA]</scope>
    <source>
        <strain evidence="8 9">DSM 21219</strain>
    </source>
</reference>
<keyword evidence="2" id="KW-0902">Two-component regulatory system</keyword>
<protein>
    <submittedName>
        <fullName evidence="8">Regulatory protein, luxR family</fullName>
    </submittedName>
</protein>
<evidence type="ECO:0000256" key="4">
    <source>
        <dbReference type="ARBA" id="ARBA00023125"/>
    </source>
</evidence>
<feature type="domain" description="Response regulatory" evidence="7">
    <location>
        <begin position="6"/>
        <end position="123"/>
    </location>
</feature>
<keyword evidence="1 6" id="KW-0597">Phosphoprotein</keyword>
<dbReference type="GO" id="GO:0006355">
    <property type="term" value="P:regulation of DNA-templated transcription"/>
    <property type="evidence" value="ECO:0007669"/>
    <property type="project" value="InterPro"/>
</dbReference>
<evidence type="ECO:0000259" key="7">
    <source>
        <dbReference type="PROSITE" id="PS50110"/>
    </source>
</evidence>
<keyword evidence="4" id="KW-0238">DNA-binding</keyword>
<evidence type="ECO:0000313" key="8">
    <source>
        <dbReference type="EMBL" id="SIT87030.1"/>
    </source>
</evidence>
<dbReference type="AlphaFoldDB" id="A0A1R3X9R0"/>
<dbReference type="OrthoDB" id="5292887at2"/>
<keyword evidence="5" id="KW-0804">Transcription</keyword>
<evidence type="ECO:0000256" key="3">
    <source>
        <dbReference type="ARBA" id="ARBA00023015"/>
    </source>
</evidence>
<dbReference type="InterPro" id="IPR039420">
    <property type="entry name" value="WalR-like"/>
</dbReference>
<evidence type="ECO:0000313" key="9">
    <source>
        <dbReference type="Proteomes" id="UP000192455"/>
    </source>
</evidence>
<keyword evidence="9" id="KW-1185">Reference proteome</keyword>
<evidence type="ECO:0000256" key="2">
    <source>
        <dbReference type="ARBA" id="ARBA00023012"/>
    </source>
</evidence>